<evidence type="ECO:0000313" key="3">
    <source>
        <dbReference type="EMBL" id="GAT61747.1"/>
    </source>
</evidence>
<feature type="signal peptide" evidence="1">
    <location>
        <begin position="1"/>
        <end position="20"/>
    </location>
</feature>
<evidence type="ECO:0000259" key="2">
    <source>
        <dbReference type="PROSITE" id="PS50093"/>
    </source>
</evidence>
<name>A0A161LD48_9BACT</name>
<evidence type="ECO:0000256" key="1">
    <source>
        <dbReference type="SAM" id="SignalP"/>
    </source>
</evidence>
<sequence length="419" mass="45963">MIKKIALSILLSFITTSGFAQFISSGSGRSIQLTGSAVKNIDAVFLFNGITADNQIQFAGSASSYLWKKYDGSFVSNLSAISVEDGTGYVLTANGVQYYIWVIDYQKYLPSLNALAVSEGIDKCSNISLNLSGKIPDLVYYDKNSTKQLLSRQFTVSYPDQKYASGQWSAITRSLTETYPFTTIVLNAPYKDTSFTLSGDQYATLFGIAATVTSDMYKAIRVECHPTGSIVERDAANESGRKIGTLEGSGPLNVSFKSNANLPVTQFYEWRIYNLANTSNYLRYTDADLRYVFNETGDYKVTLTVTNSTGSCSHSDSLTVKVSSSFINVPNVFTPNGDGQNDQFRVSYRSIADYKILLYSSWAGRVYTSTDPAQGWDGRVGGKLAPPGVYYYLISATGTDGKKFKLKGNVNLLRGKNVK</sequence>
<dbReference type="NCBIfam" id="TIGR04131">
    <property type="entry name" value="Bac_Flav_CTERM"/>
    <property type="match status" value="1"/>
</dbReference>
<dbReference type="STRING" id="681398.PJIAN_1330"/>
<gene>
    <name evidence="3" type="ORF">PJIAN_1330</name>
</gene>
<dbReference type="SUPFAM" id="SSF49299">
    <property type="entry name" value="PKD domain"/>
    <property type="match status" value="1"/>
</dbReference>
<proteinExistence type="predicted"/>
<protein>
    <submittedName>
        <fullName evidence="3">Gliding motility-associated C-terminal domain-containing protein</fullName>
    </submittedName>
</protein>
<reference evidence="4" key="2">
    <citation type="journal article" date="2017" name="Genome Announc.">
        <title>Draft genome sequence of Paludibacter jiangxiensis NM7(T), a propionate-producing fermentative bacterium.</title>
        <authorList>
            <person name="Qiu Y.-L."/>
            <person name="Tourlousse D.M."/>
            <person name="Matsuura N."/>
            <person name="Ohashi A."/>
            <person name="Sekiguchi Y."/>
        </authorList>
    </citation>
    <scope>NUCLEOTIDE SEQUENCE [LARGE SCALE GENOMIC DNA]</scope>
    <source>
        <strain evidence="4">NM7</strain>
    </source>
</reference>
<comment type="caution">
    <text evidence="3">The sequence shown here is derived from an EMBL/GenBank/DDBJ whole genome shotgun (WGS) entry which is preliminary data.</text>
</comment>
<feature type="chain" id="PRO_5007823995" evidence="1">
    <location>
        <begin position="21"/>
        <end position="419"/>
    </location>
</feature>
<organism evidence="3 4">
    <name type="scientific">Paludibacter jiangxiensis</name>
    <dbReference type="NCBI Taxonomy" id="681398"/>
    <lineage>
        <taxon>Bacteria</taxon>
        <taxon>Pseudomonadati</taxon>
        <taxon>Bacteroidota</taxon>
        <taxon>Bacteroidia</taxon>
        <taxon>Bacteroidales</taxon>
        <taxon>Paludibacteraceae</taxon>
        <taxon>Paludibacter</taxon>
    </lineage>
</organism>
<dbReference type="Pfam" id="PF13585">
    <property type="entry name" value="CHU_C"/>
    <property type="match status" value="1"/>
</dbReference>
<dbReference type="PROSITE" id="PS50093">
    <property type="entry name" value="PKD"/>
    <property type="match status" value="1"/>
</dbReference>
<keyword evidence="1" id="KW-0732">Signal</keyword>
<dbReference type="RefSeq" id="WP_068701397.1">
    <property type="nucleotide sequence ID" value="NZ_BDCR01000001.1"/>
</dbReference>
<feature type="domain" description="PKD" evidence="2">
    <location>
        <begin position="268"/>
        <end position="327"/>
    </location>
</feature>
<accession>A0A161LD48</accession>
<dbReference type="CDD" id="cd00146">
    <property type="entry name" value="PKD"/>
    <property type="match status" value="1"/>
</dbReference>
<keyword evidence="4" id="KW-1185">Reference proteome</keyword>
<reference evidence="4" key="1">
    <citation type="submission" date="2016-04" db="EMBL/GenBank/DDBJ databases">
        <title>Draft genome sequence of Paludibacter jiangxiensis strain NM7.</title>
        <authorList>
            <person name="Qiu Y."/>
            <person name="Matsuura N."/>
            <person name="Ohashi A."/>
            <person name="Tourlousse M.D."/>
            <person name="Sekiguchi Y."/>
        </authorList>
    </citation>
    <scope>NUCLEOTIDE SEQUENCE [LARGE SCALE GENOMIC DNA]</scope>
    <source>
        <strain evidence="4">NM7</strain>
    </source>
</reference>
<dbReference type="InterPro" id="IPR035986">
    <property type="entry name" value="PKD_dom_sf"/>
</dbReference>
<dbReference type="InterPro" id="IPR013783">
    <property type="entry name" value="Ig-like_fold"/>
</dbReference>
<dbReference type="InterPro" id="IPR026341">
    <property type="entry name" value="T9SS_type_B"/>
</dbReference>
<dbReference type="InterPro" id="IPR000601">
    <property type="entry name" value="PKD_dom"/>
</dbReference>
<evidence type="ECO:0000313" key="4">
    <source>
        <dbReference type="Proteomes" id="UP000076586"/>
    </source>
</evidence>
<dbReference type="Proteomes" id="UP000076586">
    <property type="component" value="Unassembled WGS sequence"/>
</dbReference>
<dbReference type="Gene3D" id="2.60.40.10">
    <property type="entry name" value="Immunoglobulins"/>
    <property type="match status" value="1"/>
</dbReference>
<dbReference type="EMBL" id="BDCR01000001">
    <property type="protein sequence ID" value="GAT61747.1"/>
    <property type="molecule type" value="Genomic_DNA"/>
</dbReference>
<dbReference type="OrthoDB" id="1123245at2"/>
<dbReference type="AlphaFoldDB" id="A0A161LD48"/>